<reference evidence="2 3" key="1">
    <citation type="submission" date="2020-01" db="EMBL/GenBank/DDBJ databases">
        <title>The draft genome sequence of Corallococcus exiguus DSM 14696.</title>
        <authorList>
            <person name="Zhang X."/>
            <person name="Zhu H."/>
        </authorList>
    </citation>
    <scope>NUCLEOTIDE SEQUENCE [LARGE SCALE GENOMIC DNA]</scope>
    <source>
        <strain evidence="2 3">DSM 14696</strain>
    </source>
</reference>
<gene>
    <name evidence="2" type="ORF">GTZ93_23295</name>
</gene>
<evidence type="ECO:0000313" key="2">
    <source>
        <dbReference type="EMBL" id="NBC42730.1"/>
    </source>
</evidence>
<dbReference type="EMBL" id="JAAAPK010000005">
    <property type="protein sequence ID" value="NBC42730.1"/>
    <property type="molecule type" value="Genomic_DNA"/>
</dbReference>
<proteinExistence type="predicted"/>
<accession>A0A7X4YCM5</accession>
<sequence>MGAAMLMACASSKPPVVSAPAATSQSLSTPKARVLAVPHWLGHYKLKMRSHGTWIQGDKRFDWADQLEFSGMFRIHMDAARGEGHGTVHHGWVNLTRRSKTTDGAQITEELDGGCSDSVPDVPMDVLSFPTDDTFLFRGFVAQAEYLRCAAFRKVAGGEPQRTEVTAPAFPSLPAALFTFPIPDGGKPKLPGRLRFITLGDKVVQEIPSTLRWGETPIEWEIDWRLGREATNGPTLRMQPESSEAYDNWLPMGPKLEPQPQP</sequence>
<organism evidence="2 3">
    <name type="scientific">Corallococcus exiguus</name>
    <dbReference type="NCBI Taxonomy" id="83462"/>
    <lineage>
        <taxon>Bacteria</taxon>
        <taxon>Pseudomonadati</taxon>
        <taxon>Myxococcota</taxon>
        <taxon>Myxococcia</taxon>
        <taxon>Myxococcales</taxon>
        <taxon>Cystobacterineae</taxon>
        <taxon>Myxococcaceae</taxon>
        <taxon>Corallococcus</taxon>
    </lineage>
</organism>
<protein>
    <submittedName>
        <fullName evidence="2">Uncharacterized protein</fullName>
    </submittedName>
</protein>
<dbReference type="RefSeq" id="WP_139917516.1">
    <property type="nucleotide sequence ID" value="NZ_CBCSLE010000038.1"/>
</dbReference>
<dbReference type="AlphaFoldDB" id="A0A7X4YCM5"/>
<name>A0A7X4YCM5_9BACT</name>
<feature type="region of interest" description="Disordered" evidence="1">
    <location>
        <begin position="232"/>
        <end position="262"/>
    </location>
</feature>
<dbReference type="Proteomes" id="UP000537825">
    <property type="component" value="Unassembled WGS sequence"/>
</dbReference>
<comment type="caution">
    <text evidence="2">The sequence shown here is derived from an EMBL/GenBank/DDBJ whole genome shotgun (WGS) entry which is preliminary data.</text>
</comment>
<evidence type="ECO:0000256" key="1">
    <source>
        <dbReference type="SAM" id="MobiDB-lite"/>
    </source>
</evidence>
<keyword evidence="3" id="KW-1185">Reference proteome</keyword>
<evidence type="ECO:0000313" key="3">
    <source>
        <dbReference type="Proteomes" id="UP000537825"/>
    </source>
</evidence>